<name>E6QUF4_9ZZZZ</name>
<evidence type="ECO:0000313" key="2">
    <source>
        <dbReference type="EMBL" id="CBI10876.1"/>
    </source>
</evidence>
<dbReference type="GO" id="GO:0003677">
    <property type="term" value="F:DNA binding"/>
    <property type="evidence" value="ECO:0007669"/>
    <property type="project" value="InterPro"/>
</dbReference>
<dbReference type="Gene3D" id="1.10.260.40">
    <property type="entry name" value="lambda repressor-like DNA-binding domains"/>
    <property type="match status" value="1"/>
</dbReference>
<protein>
    <recommendedName>
        <fullName evidence="1">HTH cro/C1-type domain-containing protein</fullName>
    </recommendedName>
</protein>
<dbReference type="PROSITE" id="PS50943">
    <property type="entry name" value="HTH_CROC1"/>
    <property type="match status" value="1"/>
</dbReference>
<comment type="caution">
    <text evidence="2">The sequence shown here is derived from an EMBL/GenBank/DDBJ whole genome shotgun (WGS) entry which is preliminary data.</text>
</comment>
<proteinExistence type="predicted"/>
<sequence>MFKNIDFEFASSVEVCQEIGSRLRAHRLAQNLQQAELAQKAGVYKQTIINLEKKGTVTFLSLLHVVRALGLIDELADLFKIQLKSIALMEAAESTTKRVRSASRKGRP</sequence>
<organism evidence="2">
    <name type="scientific">mine drainage metagenome</name>
    <dbReference type="NCBI Taxonomy" id="410659"/>
    <lineage>
        <taxon>unclassified sequences</taxon>
        <taxon>metagenomes</taxon>
        <taxon>ecological metagenomes</taxon>
    </lineage>
</organism>
<dbReference type="CDD" id="cd00093">
    <property type="entry name" value="HTH_XRE"/>
    <property type="match status" value="1"/>
</dbReference>
<dbReference type="Pfam" id="PF01381">
    <property type="entry name" value="HTH_3"/>
    <property type="match status" value="1"/>
</dbReference>
<accession>E6QUF4</accession>
<dbReference type="EMBL" id="CABR01000111">
    <property type="protein sequence ID" value="CBI10876.1"/>
    <property type="molecule type" value="Genomic_DNA"/>
</dbReference>
<evidence type="ECO:0000259" key="1">
    <source>
        <dbReference type="PROSITE" id="PS50943"/>
    </source>
</evidence>
<dbReference type="SUPFAM" id="SSF47413">
    <property type="entry name" value="lambda repressor-like DNA-binding domains"/>
    <property type="match status" value="1"/>
</dbReference>
<feature type="domain" description="HTH cro/C1-type" evidence="1">
    <location>
        <begin position="23"/>
        <end position="75"/>
    </location>
</feature>
<dbReference type="InterPro" id="IPR001387">
    <property type="entry name" value="Cro/C1-type_HTH"/>
</dbReference>
<reference evidence="2" key="1">
    <citation type="submission" date="2009-10" db="EMBL/GenBank/DDBJ databases">
        <title>Diversity of trophic interactions inside an arsenic-rich microbial ecosystem.</title>
        <authorList>
            <person name="Bertin P.N."/>
            <person name="Heinrich-Salmeron A."/>
            <person name="Pelletier E."/>
            <person name="Goulhen-Chollet F."/>
            <person name="Arsene-Ploetze F."/>
            <person name="Gallien S."/>
            <person name="Calteau A."/>
            <person name="Vallenet D."/>
            <person name="Casiot C."/>
            <person name="Chane-Woon-Ming B."/>
            <person name="Giloteaux L."/>
            <person name="Barakat M."/>
            <person name="Bonnefoy V."/>
            <person name="Bruneel O."/>
            <person name="Chandler M."/>
            <person name="Cleiss J."/>
            <person name="Duran R."/>
            <person name="Elbaz-Poulichet F."/>
            <person name="Fonknechten N."/>
            <person name="Lauga B."/>
            <person name="Mornico D."/>
            <person name="Ortet P."/>
            <person name="Schaeffer C."/>
            <person name="Siguier P."/>
            <person name="Alexander Thil Smith A."/>
            <person name="Van Dorsselaer A."/>
            <person name="Weissenbach J."/>
            <person name="Medigue C."/>
            <person name="Le Paslier D."/>
        </authorList>
    </citation>
    <scope>NUCLEOTIDE SEQUENCE</scope>
</reference>
<dbReference type="InterPro" id="IPR010982">
    <property type="entry name" value="Lambda_DNA-bd_dom_sf"/>
</dbReference>
<dbReference type="AlphaFoldDB" id="E6QUF4"/>
<gene>
    <name evidence="2" type="ORF">CARN7_1678</name>
</gene>